<name>A0A9D1QDZ5_9BACT</name>
<gene>
    <name evidence="1" type="ORF">H9888_04530</name>
</gene>
<proteinExistence type="predicted"/>
<protein>
    <submittedName>
        <fullName evidence="1">Fibrobacter succinogenes major paralogous domain-containing protein</fullName>
    </submittedName>
</protein>
<dbReference type="AlphaFoldDB" id="A0A9D1QDZ5"/>
<evidence type="ECO:0000313" key="2">
    <source>
        <dbReference type="Proteomes" id="UP000823926"/>
    </source>
</evidence>
<dbReference type="EMBL" id="DXHL01000021">
    <property type="protein sequence ID" value="HIW10753.1"/>
    <property type="molecule type" value="Genomic_DNA"/>
</dbReference>
<comment type="caution">
    <text evidence="1">The sequence shown here is derived from an EMBL/GenBank/DDBJ whole genome shotgun (WGS) entry which is preliminary data.</text>
</comment>
<accession>A0A9D1QDZ5</accession>
<reference evidence="1" key="2">
    <citation type="submission" date="2021-04" db="EMBL/GenBank/DDBJ databases">
        <authorList>
            <person name="Gilroy R."/>
        </authorList>
    </citation>
    <scope>NUCLEOTIDE SEQUENCE</scope>
    <source>
        <strain evidence="1">ChiBcec15-1070</strain>
    </source>
</reference>
<reference evidence="1" key="1">
    <citation type="journal article" date="2021" name="PeerJ">
        <title>Extensive microbial diversity within the chicken gut microbiome revealed by metagenomics and culture.</title>
        <authorList>
            <person name="Gilroy R."/>
            <person name="Ravi A."/>
            <person name="Getino M."/>
            <person name="Pursley I."/>
            <person name="Horton D.L."/>
            <person name="Alikhan N.F."/>
            <person name="Baker D."/>
            <person name="Gharbi K."/>
            <person name="Hall N."/>
            <person name="Watson M."/>
            <person name="Adriaenssens E.M."/>
            <person name="Foster-Nyarko E."/>
            <person name="Jarju S."/>
            <person name="Secka A."/>
            <person name="Antonio M."/>
            <person name="Oren A."/>
            <person name="Chaudhuri R.R."/>
            <person name="La Ragione R."/>
            <person name="Hildebrand F."/>
            <person name="Pallen M.J."/>
        </authorList>
    </citation>
    <scope>NUCLEOTIDE SEQUENCE</scope>
    <source>
        <strain evidence="1">ChiBcec15-1070</strain>
    </source>
</reference>
<dbReference type="Proteomes" id="UP000823926">
    <property type="component" value="Unassembled WGS sequence"/>
</dbReference>
<organism evidence="1 2">
    <name type="scientific">Candidatus Rikenella faecigallinarum</name>
    <dbReference type="NCBI Taxonomy" id="2838745"/>
    <lineage>
        <taxon>Bacteria</taxon>
        <taxon>Pseudomonadati</taxon>
        <taxon>Bacteroidota</taxon>
        <taxon>Bacteroidia</taxon>
        <taxon>Bacteroidales</taxon>
        <taxon>Rikenellaceae</taxon>
        <taxon>Rikenella</taxon>
    </lineage>
</organism>
<evidence type="ECO:0000313" key="1">
    <source>
        <dbReference type="EMBL" id="HIW10753.1"/>
    </source>
</evidence>
<sequence>MVTIGFWLIEWCRKVQKVLFDCMYGRGYWVWGRKDAFPGADGSTIQENGTATTVSIYDMSGNTLTEGSTGVSFVNITTAGVLSGNTALMYSAKHPLTFIFTPNAVPHDWYTNNASYQNNNLWNSTIKSVCDPCPQGWRVPTDSSWNDFSITSMQVSGSGIAYGRTYQSLSWFPAAGYRYYFSGALRGVGSYGYYWLASVSDTYAKVLNFYLSGVFPSLTFYRASGFSIRCVQE</sequence>